<dbReference type="AlphaFoldDB" id="B1LJP9"/>
<gene>
    <name evidence="1" type="ordered locus">EcSMS35_0535</name>
</gene>
<dbReference type="KEGG" id="ecm:EcSMS35_0535"/>
<dbReference type="EMBL" id="CP000970">
    <property type="protein sequence ID" value="ACB18780.1"/>
    <property type="molecule type" value="Genomic_DNA"/>
</dbReference>
<accession>B1LJP9</accession>
<sequence length="42" mass="4851">MISEINSVSGLNVKRFLMCAKMRFFDKSQFLRGLRQAGNLNE</sequence>
<dbReference type="Proteomes" id="UP000007011">
    <property type="component" value="Chromosome"/>
</dbReference>
<protein>
    <submittedName>
        <fullName evidence="1">Uncharacterized protein</fullName>
    </submittedName>
</protein>
<reference evidence="1 2" key="1">
    <citation type="journal article" date="2008" name="J. Bacteriol.">
        <title>Insights into the environmental resistance gene pool from the genome sequence of the multidrug-resistant environmental isolate Escherichia coli SMS-3-5.</title>
        <authorList>
            <person name="Fricke W.F."/>
            <person name="Wright M.S."/>
            <person name="Lindell A.H."/>
            <person name="Harkins D.M."/>
            <person name="Baker-Austin C."/>
            <person name="Ravel J."/>
            <person name="Stepanauskas R."/>
        </authorList>
    </citation>
    <scope>NUCLEOTIDE SEQUENCE [LARGE SCALE GENOMIC DNA]</scope>
    <source>
        <strain evidence="2">SMS-3-5 / SECEC</strain>
    </source>
</reference>
<proteinExistence type="predicted"/>
<organism evidence="1 2">
    <name type="scientific">Escherichia coli (strain SMS-3-5 / SECEC)</name>
    <dbReference type="NCBI Taxonomy" id="439855"/>
    <lineage>
        <taxon>Bacteria</taxon>
        <taxon>Pseudomonadati</taxon>
        <taxon>Pseudomonadota</taxon>
        <taxon>Gammaproteobacteria</taxon>
        <taxon>Enterobacterales</taxon>
        <taxon>Enterobacteriaceae</taxon>
        <taxon>Escherichia</taxon>
    </lineage>
</organism>
<evidence type="ECO:0000313" key="1">
    <source>
        <dbReference type="EMBL" id="ACB18780.1"/>
    </source>
</evidence>
<evidence type="ECO:0000313" key="2">
    <source>
        <dbReference type="Proteomes" id="UP000007011"/>
    </source>
</evidence>
<dbReference type="HOGENOM" id="CLU_3269846_0_0_6"/>
<name>B1LJP9_ECOSM</name>